<evidence type="ECO:0000313" key="2">
    <source>
        <dbReference type="Proteomes" id="UP000216063"/>
    </source>
</evidence>
<comment type="caution">
    <text evidence="1">The sequence shown here is derived from an EMBL/GenBank/DDBJ whole genome shotgun (WGS) entry which is preliminary data.</text>
</comment>
<gene>
    <name evidence="1" type="ORF">CG716_25745</name>
</gene>
<name>A0A255D7R5_9MYCO</name>
<dbReference type="EMBL" id="NOZR01000030">
    <property type="protein sequence ID" value="OYN75284.1"/>
    <property type="molecule type" value="Genomic_DNA"/>
</dbReference>
<evidence type="ECO:0008006" key="3">
    <source>
        <dbReference type="Google" id="ProtNLM"/>
    </source>
</evidence>
<dbReference type="OrthoDB" id="4736178at2"/>
<keyword evidence="2" id="KW-1185">Reference proteome</keyword>
<dbReference type="InterPro" id="IPR055586">
    <property type="entry name" value="DUF7162"/>
</dbReference>
<dbReference type="RefSeq" id="WP_094483976.1">
    <property type="nucleotide sequence ID" value="NZ_NOZR01000030.1"/>
</dbReference>
<reference evidence="1 2" key="1">
    <citation type="submission" date="2017-07" db="EMBL/GenBank/DDBJ databases">
        <title>The new phylogeny of genus Mycobacterium.</title>
        <authorList>
            <person name="Tortoli E."/>
            <person name="Trovato A."/>
            <person name="Cirillo D.M."/>
        </authorList>
    </citation>
    <scope>NUCLEOTIDE SEQUENCE [LARGE SCALE GENOMIC DNA]</scope>
    <source>
        <strain evidence="1 2">ATCC 33027</strain>
    </source>
</reference>
<dbReference type="Proteomes" id="UP000216063">
    <property type="component" value="Unassembled WGS sequence"/>
</dbReference>
<protein>
    <recommendedName>
        <fullName evidence="3">ESX-1 secretion-associated protein</fullName>
    </recommendedName>
</protein>
<organism evidence="1 2">
    <name type="scientific">Mycolicibacterium sphagni</name>
    <dbReference type="NCBI Taxonomy" id="1786"/>
    <lineage>
        <taxon>Bacteria</taxon>
        <taxon>Bacillati</taxon>
        <taxon>Actinomycetota</taxon>
        <taxon>Actinomycetes</taxon>
        <taxon>Mycobacteriales</taxon>
        <taxon>Mycobacteriaceae</taxon>
        <taxon>Mycolicibacterium</taxon>
    </lineage>
</organism>
<dbReference type="AlphaFoldDB" id="A0A255D7R5"/>
<evidence type="ECO:0000313" key="1">
    <source>
        <dbReference type="EMBL" id="OYN75284.1"/>
    </source>
</evidence>
<accession>A0A255D7R5</accession>
<sequence length="89" mass="9404">MPEPVVVDTATLAALLDRLTRTAAELSAVQIARLDALPGSALGSSDASRRVTADVRRLGTDVQEWVCVARRSVDELAAADDAAARLRMS</sequence>
<proteinExistence type="predicted"/>
<dbReference type="Pfam" id="PF23721">
    <property type="entry name" value="DUF7162"/>
    <property type="match status" value="1"/>
</dbReference>